<dbReference type="GeneID" id="28835996"/>
<evidence type="ECO:0000313" key="5">
    <source>
        <dbReference type="Proteomes" id="UP000091956"/>
    </source>
</evidence>
<dbReference type="Gene3D" id="3.10.450.240">
    <property type="match status" value="1"/>
</dbReference>
<reference evidence="5" key="2">
    <citation type="journal article" date="2018" name="Nat. Commun.">
        <title>Extreme sensitivity to ultraviolet light in the fungal pathogen causing white-nose syndrome of bats.</title>
        <authorList>
            <person name="Palmer J.M."/>
            <person name="Drees K.P."/>
            <person name="Foster J.T."/>
            <person name="Lindner D.L."/>
        </authorList>
    </citation>
    <scope>NUCLEOTIDE SEQUENCE [LARGE SCALE GENOMIC DNA]</scope>
    <source>
        <strain evidence="5">UAMH 10579</strain>
    </source>
</reference>
<dbReference type="PANTHER" id="PTHR28554:SF1">
    <property type="entry name" value="LARGE RIBOSOMAL SUBUNIT PROTEIN ML45"/>
    <property type="match status" value="1"/>
</dbReference>
<dbReference type="AlphaFoldDB" id="A0A1B8GTY1"/>
<dbReference type="EMBL" id="KV460213">
    <property type="protein sequence ID" value="OBT99281.2"/>
    <property type="molecule type" value="Genomic_DNA"/>
</dbReference>
<keyword evidence="3" id="KW-0496">Mitochondrion</keyword>
<dbReference type="Pfam" id="PF07961">
    <property type="entry name" value="MBA1"/>
    <property type="match status" value="1"/>
</dbReference>
<dbReference type="RefSeq" id="XP_018133014.2">
    <property type="nucleotide sequence ID" value="XM_018272118.2"/>
</dbReference>
<dbReference type="Proteomes" id="UP000091956">
    <property type="component" value="Unassembled WGS sequence"/>
</dbReference>
<dbReference type="PANTHER" id="PTHR28554">
    <property type="entry name" value="39S RIBOSOMAL PROTEIN L45, MITOCHONDRIAL"/>
    <property type="match status" value="1"/>
</dbReference>
<keyword evidence="2" id="KW-0809">Transit peptide</keyword>
<evidence type="ECO:0000256" key="3">
    <source>
        <dbReference type="ARBA" id="ARBA00023128"/>
    </source>
</evidence>
<evidence type="ECO:0000256" key="1">
    <source>
        <dbReference type="ARBA" id="ARBA00004173"/>
    </source>
</evidence>
<dbReference type="GO" id="GO:0005743">
    <property type="term" value="C:mitochondrial inner membrane"/>
    <property type="evidence" value="ECO:0007669"/>
    <property type="project" value="InterPro"/>
</dbReference>
<evidence type="ECO:0000256" key="2">
    <source>
        <dbReference type="ARBA" id="ARBA00022946"/>
    </source>
</evidence>
<dbReference type="InterPro" id="IPR032710">
    <property type="entry name" value="NTF2-like_dom_sf"/>
</dbReference>
<dbReference type="GO" id="GO:0032979">
    <property type="term" value="P:protein insertion into mitochondrial inner membrane from matrix"/>
    <property type="evidence" value="ECO:0007669"/>
    <property type="project" value="InterPro"/>
</dbReference>
<evidence type="ECO:0008006" key="6">
    <source>
        <dbReference type="Google" id="ProtNLM"/>
    </source>
</evidence>
<sequence>MGRSLRHSFDRIANMAHLIRRPALGLALRSPFLQTRSFSHGLPRCAFNSRQQPQQPRIPSERSVRIAAKEMSQMTSDFGLLPDTIVAPSSANRPSLLASPNALAKLQWARLKRKAADLMIMTIYRWSHRKHGLKIHFRKTAPTAVALHQQMYTAFADGNIELLKKITCEGLYESFASRIHTRPRGERWKWEVIKYTSKPRVMSNRAATLPVDDAGVRQAVVRICSRQRLSRYKADGSLVAGTGEERDVMEYVVIQRMLWEGKENDWMVWGTTEETTLEAIEEAKRKALE</sequence>
<gene>
    <name evidence="4" type="ORF">VE01_02610</name>
</gene>
<accession>A0A1B8GTY1</accession>
<protein>
    <recommendedName>
        <fullName evidence="6">Tim44-like domain-containing protein</fullName>
    </recommendedName>
</protein>
<reference evidence="4 5" key="1">
    <citation type="submission" date="2016-03" db="EMBL/GenBank/DDBJ databases">
        <title>Comparative genomics of Pseudogymnoascus destructans, the fungus causing white-nose syndrome of bats.</title>
        <authorList>
            <person name="Palmer J.M."/>
            <person name="Drees K.P."/>
            <person name="Foster J.T."/>
            <person name="Lindner D.L."/>
        </authorList>
    </citation>
    <scope>NUCLEOTIDE SEQUENCE [LARGE SCALE GENOMIC DNA]</scope>
    <source>
        <strain evidence="4 5">UAMH 10579</strain>
    </source>
</reference>
<dbReference type="STRING" id="342668.A0A1B8GTY1"/>
<keyword evidence="5" id="KW-1185">Reference proteome</keyword>
<proteinExistence type="predicted"/>
<name>A0A1B8GTY1_9PEZI</name>
<organism evidence="4 5">
    <name type="scientific">Pseudogymnoascus verrucosus</name>
    <dbReference type="NCBI Taxonomy" id="342668"/>
    <lineage>
        <taxon>Eukaryota</taxon>
        <taxon>Fungi</taxon>
        <taxon>Dikarya</taxon>
        <taxon>Ascomycota</taxon>
        <taxon>Pezizomycotina</taxon>
        <taxon>Leotiomycetes</taxon>
        <taxon>Thelebolales</taxon>
        <taxon>Thelebolaceae</taxon>
        <taxon>Pseudogymnoascus</taxon>
    </lineage>
</organism>
<dbReference type="SUPFAM" id="SSF54427">
    <property type="entry name" value="NTF2-like"/>
    <property type="match status" value="1"/>
</dbReference>
<dbReference type="InterPro" id="IPR051975">
    <property type="entry name" value="mtLSU_mL45"/>
</dbReference>
<comment type="subcellular location">
    <subcellularLocation>
        <location evidence="1">Mitochondrion</location>
    </subcellularLocation>
</comment>
<evidence type="ECO:0000313" key="4">
    <source>
        <dbReference type="EMBL" id="OBT99281.2"/>
    </source>
</evidence>
<dbReference type="InterPro" id="IPR024621">
    <property type="entry name" value="Mba1"/>
</dbReference>